<gene>
    <name evidence="1" type="ORF">ASPCAL14872</name>
</gene>
<proteinExistence type="predicted"/>
<dbReference type="OrthoDB" id="4503962at2759"/>
<organism evidence="1 2">
    <name type="scientific">Aspergillus calidoustus</name>
    <dbReference type="NCBI Taxonomy" id="454130"/>
    <lineage>
        <taxon>Eukaryota</taxon>
        <taxon>Fungi</taxon>
        <taxon>Dikarya</taxon>
        <taxon>Ascomycota</taxon>
        <taxon>Pezizomycotina</taxon>
        <taxon>Eurotiomycetes</taxon>
        <taxon>Eurotiomycetidae</taxon>
        <taxon>Eurotiales</taxon>
        <taxon>Aspergillaceae</taxon>
        <taxon>Aspergillus</taxon>
        <taxon>Aspergillus subgen. Nidulantes</taxon>
    </lineage>
</organism>
<reference evidence="2" key="1">
    <citation type="journal article" date="2016" name="Genome Announc.">
        <title>Draft genome sequences of fungus Aspergillus calidoustus.</title>
        <authorList>
            <person name="Horn F."/>
            <person name="Linde J."/>
            <person name="Mattern D.J."/>
            <person name="Walther G."/>
            <person name="Guthke R."/>
            <person name="Scherlach K."/>
            <person name="Martin K."/>
            <person name="Brakhage A.A."/>
            <person name="Petzke L."/>
            <person name="Valiante V."/>
        </authorList>
    </citation>
    <scope>NUCLEOTIDE SEQUENCE [LARGE SCALE GENOMIC DNA]</scope>
    <source>
        <strain evidence="2">SF006504</strain>
    </source>
</reference>
<dbReference type="Proteomes" id="UP000054771">
    <property type="component" value="Unassembled WGS sequence"/>
</dbReference>
<sequence length="196" mass="22165">MKSPPQSLPKFSTSLRPPLMLDQVRTVLPYLCPPQLECAQLWIDEARILQDSSFTLVTLVDRMWGLTNEEVAFARLRIYGPFTMEWIQREIPDLRPTQMVLAQWIVEHSRLMMECPKPVVSGSHRALQRLVTPDILAGLLALSASQRRRVSRRLRPQWRCLGRDRGISLLYGRSTVECGDADGATMVAVPLAGAIT</sequence>
<dbReference type="AlphaFoldDB" id="A0A0U5GJ30"/>
<accession>A0A0U5GJ30</accession>
<keyword evidence="2" id="KW-1185">Reference proteome</keyword>
<evidence type="ECO:0000313" key="2">
    <source>
        <dbReference type="Proteomes" id="UP000054771"/>
    </source>
</evidence>
<dbReference type="EMBL" id="CDMC01000031">
    <property type="protein sequence ID" value="CEL11776.1"/>
    <property type="molecule type" value="Genomic_DNA"/>
</dbReference>
<protein>
    <submittedName>
        <fullName evidence="1">Uncharacterized protein</fullName>
    </submittedName>
</protein>
<evidence type="ECO:0000313" key="1">
    <source>
        <dbReference type="EMBL" id="CEL11776.1"/>
    </source>
</evidence>
<name>A0A0U5GJ30_ASPCI</name>